<dbReference type="PROSITE" id="PS51257">
    <property type="entry name" value="PROKAR_LIPOPROTEIN"/>
    <property type="match status" value="1"/>
</dbReference>
<dbReference type="AlphaFoldDB" id="A0A845V4T3"/>
<proteinExistence type="predicted"/>
<protein>
    <recommendedName>
        <fullName evidence="1">FlgO domain-containing protein</fullName>
    </recommendedName>
</protein>
<dbReference type="InterPro" id="IPR041215">
    <property type="entry name" value="FlgO_dom"/>
</dbReference>
<evidence type="ECO:0000259" key="1">
    <source>
        <dbReference type="Pfam" id="PF17680"/>
    </source>
</evidence>
<organism evidence="2 3">
    <name type="scientific">Wenzhouxiangella limi</name>
    <dbReference type="NCBI Taxonomy" id="2707351"/>
    <lineage>
        <taxon>Bacteria</taxon>
        <taxon>Pseudomonadati</taxon>
        <taxon>Pseudomonadota</taxon>
        <taxon>Gammaproteobacteria</taxon>
        <taxon>Chromatiales</taxon>
        <taxon>Wenzhouxiangellaceae</taxon>
        <taxon>Wenzhouxiangella</taxon>
    </lineage>
</organism>
<evidence type="ECO:0000313" key="3">
    <source>
        <dbReference type="Proteomes" id="UP000484885"/>
    </source>
</evidence>
<accession>A0A845V4T3</accession>
<dbReference type="Proteomes" id="UP000484885">
    <property type="component" value="Unassembled WGS sequence"/>
</dbReference>
<sequence length="184" mass="20271">MSMVRVGRWTRLILIALLSTALLSGCQQIRTNLGLGSSGDSNVGREVERSMRRMMRAAPSLERDHVLIVTSFANVDALGRSSRLGRMLGQHSAASITRRGFNVVEILLSDTLYIDPKQGEFLLTRDVARLASRYEADAVVVGTYTVAHDIVYVTSKLVRSSDALVLAADNFELSIGPNMRRLLH</sequence>
<dbReference type="Pfam" id="PF17680">
    <property type="entry name" value="FlgO"/>
    <property type="match status" value="1"/>
</dbReference>
<reference evidence="2 3" key="1">
    <citation type="submission" date="2020-02" db="EMBL/GenBank/DDBJ databases">
        <authorList>
            <person name="Zhang X.-Y."/>
        </authorList>
    </citation>
    <scope>NUCLEOTIDE SEQUENCE [LARGE SCALE GENOMIC DNA]</scope>
    <source>
        <strain evidence="2 3">C33</strain>
    </source>
</reference>
<evidence type="ECO:0000313" key="2">
    <source>
        <dbReference type="EMBL" id="NDY96196.1"/>
    </source>
</evidence>
<gene>
    <name evidence="2" type="ORF">G3I74_10680</name>
</gene>
<name>A0A845V4T3_9GAMM</name>
<comment type="caution">
    <text evidence="2">The sequence shown here is derived from an EMBL/GenBank/DDBJ whole genome shotgun (WGS) entry which is preliminary data.</text>
</comment>
<feature type="domain" description="FlgO" evidence="1">
    <location>
        <begin position="52"/>
        <end position="174"/>
    </location>
</feature>
<keyword evidence="3" id="KW-1185">Reference proteome</keyword>
<dbReference type="EMBL" id="JAAGSC010000041">
    <property type="protein sequence ID" value="NDY96196.1"/>
    <property type="molecule type" value="Genomic_DNA"/>
</dbReference>